<feature type="transmembrane region" description="Helical" evidence="2">
    <location>
        <begin position="605"/>
        <end position="628"/>
    </location>
</feature>
<comment type="caution">
    <text evidence="3">The sequence shown here is derived from an EMBL/GenBank/DDBJ whole genome shotgun (WGS) entry which is preliminary data.</text>
</comment>
<sequence length="787" mass="83821">MTSPISSFPARAEQQGSNDPSKDGRPTQTLDRWVGAACIVVALVATSAVLHKYELGWADQSRLWAATVGTILVPGWLIVRRVPLGHAVVRIGAAFVTGLGAQLFGWALAVRLHLPWLQWIVPLVFAGLIAGAMALLRGRFGRQDEPADGSCGEAHDEADGRRRAVPARMPWWASLGLLFSWVLFLRSLTAGLWSITPLGGTMRWYPDMYWHTAITANAMHHVPPNDPQSLADGALDYHWFSNAHAAGLTIASGVQLEKAAVVFWYVPVVASMLLLVYGLAAYLSRSAAGGLVAAALSVLAPSVLLVRGIDPGASSVAYWLSPSNTLSLPVAVLATFVLCMVLRANERRPDMLAFTIYVLLLCPGSKVSLLPTLLSGVGLVTIVTIVAVIRRRAVWHDVVRPVSLLAVGAAIVVSSRPLFAGGGGGSTIEPGATARRSRIWTASLATDPPPGSVTLALLVAAFVGTYLAVTLVAATVGGSRDPAPVLYLGMMVAALLAMFLIEHPAFSQVYFMRGIVPVTAAFLGWGAIAVVRRLIGVLGARRAPALITVCAVAGAGIGEFTQSTSAMQQKEPLLQLSWLLPMVVVLFVTAVMTVILLLRRDRISVVVGAVLAFSILGFAVAPTAHVLAQDPIPQWHTGGVARGTHLNQDEIRGAAALARANVNASPMATNVHCSRIRTTPRCDPRAFWPAALTRSPAFIGAWAYTASGRASGTAGVSFLQQPYYDQRAYALNESVFRAPTARSVAALRAYGVRFLYADRRASAVSADLARYADVIWRSPTVTVYELR</sequence>
<evidence type="ECO:0000313" key="4">
    <source>
        <dbReference type="Proteomes" id="UP000320806"/>
    </source>
</evidence>
<proteinExistence type="predicted"/>
<keyword evidence="2" id="KW-0812">Transmembrane</keyword>
<keyword evidence="4" id="KW-1185">Reference proteome</keyword>
<accession>A0A542EJM5</accession>
<feature type="transmembrane region" description="Helical" evidence="2">
    <location>
        <begin position="33"/>
        <end position="51"/>
    </location>
</feature>
<keyword evidence="2" id="KW-0472">Membrane</keyword>
<feature type="transmembrane region" description="Helical" evidence="2">
    <location>
        <begin position="543"/>
        <end position="558"/>
    </location>
</feature>
<reference evidence="3 4" key="1">
    <citation type="submission" date="2019-06" db="EMBL/GenBank/DDBJ databases">
        <title>Sequencing the genomes of 1000 actinobacteria strains.</title>
        <authorList>
            <person name="Klenk H.-P."/>
        </authorList>
    </citation>
    <scope>NUCLEOTIDE SEQUENCE [LARGE SCALE GENOMIC DNA]</scope>
    <source>
        <strain evidence="3 4">DSM 19828</strain>
    </source>
</reference>
<feature type="transmembrane region" description="Helical" evidence="2">
    <location>
        <begin position="287"/>
        <end position="306"/>
    </location>
</feature>
<feature type="transmembrane region" description="Helical" evidence="2">
    <location>
        <begin position="453"/>
        <end position="473"/>
    </location>
</feature>
<evidence type="ECO:0008006" key="5">
    <source>
        <dbReference type="Google" id="ProtNLM"/>
    </source>
</evidence>
<feature type="transmembrane region" description="Helical" evidence="2">
    <location>
        <begin position="262"/>
        <end position="280"/>
    </location>
</feature>
<feature type="transmembrane region" description="Helical" evidence="2">
    <location>
        <begin position="171"/>
        <end position="195"/>
    </location>
</feature>
<dbReference type="AlphaFoldDB" id="A0A542EJM5"/>
<gene>
    <name evidence="3" type="ORF">FB459_3085</name>
</gene>
<evidence type="ECO:0000256" key="2">
    <source>
        <dbReference type="SAM" id="Phobius"/>
    </source>
</evidence>
<protein>
    <recommendedName>
        <fullName evidence="5">4-amino-4-deoxy-L-arabinose transferase-like glycosyltransferase</fullName>
    </recommendedName>
</protein>
<feature type="region of interest" description="Disordered" evidence="1">
    <location>
        <begin position="1"/>
        <end position="26"/>
    </location>
</feature>
<feature type="transmembrane region" description="Helical" evidence="2">
    <location>
        <begin position="578"/>
        <end position="598"/>
    </location>
</feature>
<feature type="transmembrane region" description="Helical" evidence="2">
    <location>
        <begin position="373"/>
        <end position="390"/>
    </location>
</feature>
<feature type="transmembrane region" description="Helical" evidence="2">
    <location>
        <begin position="485"/>
        <end position="504"/>
    </location>
</feature>
<evidence type="ECO:0000313" key="3">
    <source>
        <dbReference type="EMBL" id="TQJ15529.1"/>
    </source>
</evidence>
<feature type="transmembrane region" description="Helical" evidence="2">
    <location>
        <begin position="326"/>
        <end position="344"/>
    </location>
</feature>
<keyword evidence="2" id="KW-1133">Transmembrane helix</keyword>
<feature type="transmembrane region" description="Helical" evidence="2">
    <location>
        <begin position="116"/>
        <end position="136"/>
    </location>
</feature>
<organism evidence="3 4">
    <name type="scientific">Yimella lutea</name>
    <dbReference type="NCBI Taxonomy" id="587872"/>
    <lineage>
        <taxon>Bacteria</taxon>
        <taxon>Bacillati</taxon>
        <taxon>Actinomycetota</taxon>
        <taxon>Actinomycetes</taxon>
        <taxon>Micrococcales</taxon>
        <taxon>Dermacoccaceae</taxon>
        <taxon>Yimella</taxon>
    </lineage>
</organism>
<dbReference type="Proteomes" id="UP000320806">
    <property type="component" value="Unassembled WGS sequence"/>
</dbReference>
<feature type="transmembrane region" description="Helical" evidence="2">
    <location>
        <begin position="63"/>
        <end position="79"/>
    </location>
</feature>
<feature type="transmembrane region" description="Helical" evidence="2">
    <location>
        <begin position="510"/>
        <end position="531"/>
    </location>
</feature>
<evidence type="ECO:0000256" key="1">
    <source>
        <dbReference type="SAM" id="MobiDB-lite"/>
    </source>
</evidence>
<dbReference type="OrthoDB" id="3328598at2"/>
<name>A0A542EJM5_9MICO</name>
<feature type="transmembrane region" description="Helical" evidence="2">
    <location>
        <begin position="402"/>
        <end position="419"/>
    </location>
</feature>
<feature type="transmembrane region" description="Helical" evidence="2">
    <location>
        <begin position="91"/>
        <end position="110"/>
    </location>
</feature>
<dbReference type="RefSeq" id="WP_129625824.1">
    <property type="nucleotide sequence ID" value="NZ_BAABCI010000036.1"/>
</dbReference>
<dbReference type="EMBL" id="VFMO01000001">
    <property type="protein sequence ID" value="TQJ15529.1"/>
    <property type="molecule type" value="Genomic_DNA"/>
</dbReference>